<accession>A0A1F5EKP2</accession>
<proteinExistence type="predicted"/>
<protein>
    <submittedName>
        <fullName evidence="2">Uncharacterized protein</fullName>
    </submittedName>
</protein>
<keyword evidence="1" id="KW-0812">Transmembrane</keyword>
<organism evidence="2 3">
    <name type="scientific">Candidatus Campbellbacteria bacterium RIFCSPHIGHO2_12_FULL_35_10</name>
    <dbReference type="NCBI Taxonomy" id="1797578"/>
    <lineage>
        <taxon>Bacteria</taxon>
        <taxon>Candidatus Campbelliibacteriota</taxon>
    </lineage>
</organism>
<feature type="transmembrane region" description="Helical" evidence="1">
    <location>
        <begin position="42"/>
        <end position="65"/>
    </location>
</feature>
<reference evidence="2 3" key="1">
    <citation type="journal article" date="2016" name="Nat. Commun.">
        <title>Thousands of microbial genomes shed light on interconnected biogeochemical processes in an aquifer system.</title>
        <authorList>
            <person name="Anantharaman K."/>
            <person name="Brown C.T."/>
            <person name="Hug L.A."/>
            <person name="Sharon I."/>
            <person name="Castelle C.J."/>
            <person name="Probst A.J."/>
            <person name="Thomas B.C."/>
            <person name="Singh A."/>
            <person name="Wilkins M.J."/>
            <person name="Karaoz U."/>
            <person name="Brodie E.L."/>
            <person name="Williams K.H."/>
            <person name="Hubbard S.S."/>
            <person name="Banfield J.F."/>
        </authorList>
    </citation>
    <scope>NUCLEOTIDE SEQUENCE [LARGE SCALE GENOMIC DNA]</scope>
</reference>
<keyword evidence="1" id="KW-1133">Transmembrane helix</keyword>
<dbReference type="Proteomes" id="UP000185891">
    <property type="component" value="Unassembled WGS sequence"/>
</dbReference>
<feature type="transmembrane region" description="Helical" evidence="1">
    <location>
        <begin position="12"/>
        <end position="30"/>
    </location>
</feature>
<evidence type="ECO:0000313" key="2">
    <source>
        <dbReference type="EMBL" id="OGD67900.1"/>
    </source>
</evidence>
<dbReference type="EMBL" id="MFAA01000048">
    <property type="protein sequence ID" value="OGD67900.1"/>
    <property type="molecule type" value="Genomic_DNA"/>
</dbReference>
<name>A0A1F5EKP2_9BACT</name>
<sequence length="107" mass="12265">MKKYIYFQARRVLLATLAGLFWWIFLLIDLCKDDSGEFYQGIMSMFLSFGLAFPVLSSILLRLVLSVSFSKTICVFLISYLFIGLVSIWEARNRWGGSSGQTFMPVI</sequence>
<dbReference type="AlphaFoldDB" id="A0A1F5EKP2"/>
<gene>
    <name evidence="2" type="ORF">A3E89_02245</name>
</gene>
<comment type="caution">
    <text evidence="2">The sequence shown here is derived from an EMBL/GenBank/DDBJ whole genome shotgun (WGS) entry which is preliminary data.</text>
</comment>
<evidence type="ECO:0000256" key="1">
    <source>
        <dbReference type="SAM" id="Phobius"/>
    </source>
</evidence>
<feature type="transmembrane region" description="Helical" evidence="1">
    <location>
        <begin position="72"/>
        <end position="89"/>
    </location>
</feature>
<keyword evidence="1" id="KW-0472">Membrane</keyword>
<evidence type="ECO:0000313" key="3">
    <source>
        <dbReference type="Proteomes" id="UP000185891"/>
    </source>
</evidence>